<dbReference type="OrthoDB" id="448455at2759"/>
<reference evidence="1 2" key="1">
    <citation type="submission" date="2017-06" db="EMBL/GenBank/DDBJ databases">
        <title>Ant-infecting Ophiocordyceps genomes reveal a high diversity of potential behavioral manipulation genes and a possible major role for enterotoxins.</title>
        <authorList>
            <person name="De Bekker C."/>
            <person name="Evans H.C."/>
            <person name="Brachmann A."/>
            <person name="Hughes D.P."/>
        </authorList>
    </citation>
    <scope>NUCLEOTIDE SEQUENCE [LARGE SCALE GENOMIC DNA]</scope>
    <source>
        <strain evidence="1 2">1348a</strain>
    </source>
</reference>
<dbReference type="PANTHER" id="PTHR10039">
    <property type="entry name" value="AMELOGENIN"/>
    <property type="match status" value="1"/>
</dbReference>
<name>A0A2C5XVW5_9HYPO</name>
<dbReference type="EMBL" id="NJEU01002002">
    <property type="protein sequence ID" value="PHH58834.1"/>
    <property type="molecule type" value="Genomic_DNA"/>
</dbReference>
<dbReference type="PANTHER" id="PTHR10039:SF15">
    <property type="entry name" value="NACHT DOMAIN-CONTAINING PROTEIN"/>
    <property type="match status" value="1"/>
</dbReference>
<proteinExistence type="predicted"/>
<protein>
    <submittedName>
        <fullName evidence="1">Uncharacterized protein</fullName>
    </submittedName>
</protein>
<accession>A0A2C5XVW5</accession>
<evidence type="ECO:0000313" key="2">
    <source>
        <dbReference type="Proteomes" id="UP000224854"/>
    </source>
</evidence>
<sequence length="328" mass="36536">MGWTSAARLTRRRSTFCRRWWPNATKLEISARSEDIRVYLQQSVRQQPRLLRHVEADAALEEEIVSTIVDASRGMFLLAALAVESLSRKINRKQVRACLSNIPPTLDATYEQALSRIRSQAVDDAALADSVIFWVFCARTRLTVVQLQHMYAMATREAGETDEADAPADDELPDGDVMLGVCGGLIVVDPRSALVGPVHYTAQQFFERSQQRRLLEARAQVTGMALAYLKLPGLSSGPCVSDAAMTLRLDRYPLLDYAARYWGSEREAITTEALWHAIRGFVASDAAVQAVNQVASLPKHRCLNWSQEFPRHVPALVMTAKAATVRLL</sequence>
<comment type="caution">
    <text evidence="1">The sequence shown here is derived from an EMBL/GenBank/DDBJ whole genome shotgun (WGS) entry which is preliminary data.</text>
</comment>
<organism evidence="1 2">
    <name type="scientific">Ophiocordyceps australis</name>
    <dbReference type="NCBI Taxonomy" id="1399860"/>
    <lineage>
        <taxon>Eukaryota</taxon>
        <taxon>Fungi</taxon>
        <taxon>Dikarya</taxon>
        <taxon>Ascomycota</taxon>
        <taxon>Pezizomycotina</taxon>
        <taxon>Sordariomycetes</taxon>
        <taxon>Hypocreomycetidae</taxon>
        <taxon>Hypocreales</taxon>
        <taxon>Ophiocordycipitaceae</taxon>
        <taxon>Ophiocordyceps</taxon>
    </lineage>
</organism>
<dbReference type="AlphaFoldDB" id="A0A2C5XVW5"/>
<evidence type="ECO:0000313" key="1">
    <source>
        <dbReference type="EMBL" id="PHH58834.1"/>
    </source>
</evidence>
<gene>
    <name evidence="1" type="ORF">CDD82_2702</name>
</gene>
<keyword evidence="2" id="KW-1185">Reference proteome</keyword>
<dbReference type="Proteomes" id="UP000224854">
    <property type="component" value="Unassembled WGS sequence"/>
</dbReference>